<organism evidence="3 4">
    <name type="scientific">Aromia moschata</name>
    <dbReference type="NCBI Taxonomy" id="1265417"/>
    <lineage>
        <taxon>Eukaryota</taxon>
        <taxon>Metazoa</taxon>
        <taxon>Ecdysozoa</taxon>
        <taxon>Arthropoda</taxon>
        <taxon>Hexapoda</taxon>
        <taxon>Insecta</taxon>
        <taxon>Pterygota</taxon>
        <taxon>Neoptera</taxon>
        <taxon>Endopterygota</taxon>
        <taxon>Coleoptera</taxon>
        <taxon>Polyphaga</taxon>
        <taxon>Cucujiformia</taxon>
        <taxon>Chrysomeloidea</taxon>
        <taxon>Cerambycidae</taxon>
        <taxon>Cerambycinae</taxon>
        <taxon>Callichromatini</taxon>
        <taxon>Aromia</taxon>
    </lineage>
</organism>
<dbReference type="Pfam" id="PF15092">
    <property type="entry name" value="UPF0728"/>
    <property type="match status" value="1"/>
</dbReference>
<reference evidence="3" key="1">
    <citation type="journal article" date="2023" name="Insect Mol. Biol.">
        <title>Genome sequencing provides insights into the evolution of gene families encoding plant cell wall-degrading enzymes in longhorned beetles.</title>
        <authorList>
            <person name="Shin N.R."/>
            <person name="Okamura Y."/>
            <person name="Kirsch R."/>
            <person name="Pauchet Y."/>
        </authorList>
    </citation>
    <scope>NUCLEOTIDE SEQUENCE</scope>
    <source>
        <strain evidence="3">AMC_N1</strain>
    </source>
</reference>
<evidence type="ECO:0000313" key="3">
    <source>
        <dbReference type="EMBL" id="KAJ8955596.1"/>
    </source>
</evidence>
<dbReference type="EMBL" id="JAPWTK010000037">
    <property type="protein sequence ID" value="KAJ8955596.1"/>
    <property type="molecule type" value="Genomic_DNA"/>
</dbReference>
<dbReference type="AlphaFoldDB" id="A0AAV8YXU2"/>
<dbReference type="InterPro" id="IPR027885">
    <property type="entry name" value="UPF0728"/>
</dbReference>
<dbReference type="PANTHER" id="PTHR28448:SF1">
    <property type="entry name" value="UPF0728 PROTEIN C10ORF53"/>
    <property type="match status" value="1"/>
</dbReference>
<evidence type="ECO:0000256" key="1">
    <source>
        <dbReference type="ARBA" id="ARBA00009973"/>
    </source>
</evidence>
<dbReference type="Proteomes" id="UP001162162">
    <property type="component" value="Unassembled WGS sequence"/>
</dbReference>
<evidence type="ECO:0000256" key="2">
    <source>
        <dbReference type="SAM" id="MobiDB-lite"/>
    </source>
</evidence>
<keyword evidence="4" id="KW-1185">Reference proteome</keyword>
<comment type="caution">
    <text evidence="3">The sequence shown here is derived from an EMBL/GenBank/DDBJ whole genome shotgun (WGS) entry which is preliminary data.</text>
</comment>
<proteinExistence type="inferred from homology"/>
<comment type="similarity">
    <text evidence="1">Belongs to the UPF0728 family.</text>
</comment>
<evidence type="ECO:0000313" key="4">
    <source>
        <dbReference type="Proteomes" id="UP001162162"/>
    </source>
</evidence>
<name>A0AAV8YXU2_9CUCU</name>
<sequence>MTFVKILYGPYEAYGVIKHRFQKLRGLYECLTALGYEIELVEVNLLNRLTIEMCDRIIYVCNIKHNMFNVDCDDDTVCEKAVFAVQEAKARTSSDKKYSEIHPDQQRAASHE</sequence>
<dbReference type="PANTHER" id="PTHR28448">
    <property type="entry name" value="UPF0728 PROTEIN C10ORF53"/>
    <property type="match status" value="1"/>
</dbReference>
<gene>
    <name evidence="3" type="ORF">NQ318_001426</name>
</gene>
<accession>A0AAV8YXU2</accession>
<feature type="region of interest" description="Disordered" evidence="2">
    <location>
        <begin position="89"/>
        <end position="112"/>
    </location>
</feature>
<protein>
    <submittedName>
        <fullName evidence="3">Uncharacterized protein</fullName>
    </submittedName>
</protein>